<evidence type="ECO:0000313" key="1">
    <source>
        <dbReference type="EMBL" id="QHR91694.1"/>
    </source>
</evidence>
<accession>A0A6B9XRC6</accession>
<name>A0A6B9XRC6_PICSI</name>
<gene>
    <name evidence="1" type="primary">orf05762</name>
    <name evidence="1" type="ORF">Q903MT_gene5730</name>
</gene>
<keyword evidence="1" id="KW-0496">Mitochondrion</keyword>
<dbReference type="EMBL" id="MK697702">
    <property type="protein sequence ID" value="QHR91694.1"/>
    <property type="molecule type" value="Genomic_DNA"/>
</dbReference>
<protein>
    <submittedName>
        <fullName evidence="1">Uncharacterized protein</fullName>
    </submittedName>
</protein>
<geneLocation type="mitochondrion" evidence="1"/>
<dbReference type="AlphaFoldDB" id="A0A6B9XRC6"/>
<sequence length="35" mass="3930">MQKRLLPLLLLVSELALVLVPLTALVMDQQNLDLD</sequence>
<proteinExistence type="predicted"/>
<reference evidence="1" key="1">
    <citation type="submission" date="2019-03" db="EMBL/GenBank/DDBJ databases">
        <title>Largest Complete Mitochondrial Genome of a Gymnosperm, Sitka Spruce (Picea sitchensis), Indicates Complex Physical Structure.</title>
        <authorList>
            <person name="Jackman S.D."/>
            <person name="Coombe L."/>
            <person name="Warren R."/>
            <person name="Kirk H."/>
            <person name="Trinh E."/>
            <person name="McLeod T."/>
            <person name="Pleasance S."/>
            <person name="Pandoh P."/>
            <person name="Zhao Y."/>
            <person name="Coope R."/>
            <person name="Bousquet J."/>
            <person name="Bohlmann J.C."/>
            <person name="Jones S.J.M."/>
            <person name="Birol I."/>
        </authorList>
    </citation>
    <scope>NUCLEOTIDE SEQUENCE</scope>
    <source>
        <strain evidence="1">Q903</strain>
    </source>
</reference>
<organism evidence="1">
    <name type="scientific">Picea sitchensis</name>
    <name type="common">Sitka spruce</name>
    <name type="synonym">Pinus sitchensis</name>
    <dbReference type="NCBI Taxonomy" id="3332"/>
    <lineage>
        <taxon>Eukaryota</taxon>
        <taxon>Viridiplantae</taxon>
        <taxon>Streptophyta</taxon>
        <taxon>Embryophyta</taxon>
        <taxon>Tracheophyta</taxon>
        <taxon>Spermatophyta</taxon>
        <taxon>Pinopsida</taxon>
        <taxon>Pinidae</taxon>
        <taxon>Conifers I</taxon>
        <taxon>Pinales</taxon>
        <taxon>Pinaceae</taxon>
        <taxon>Picea</taxon>
    </lineage>
</organism>